<sequence length="154" mass="17603">MGSPACSPVPAYRAHAIIFPQANVLKFWSKLQKRYTYTTLTTTCQPANPPTDSNKNNSPIKIKFRRRHRLFPIRQSHRRINDHGRIEPPDLQRREPATEVSAGFRTRWCFVALRPQASGSMTAKTDGLLVFPGRPTKLRRLHGTYESATGHHMQ</sequence>
<gene>
    <name evidence="1" type="ORF">P691DRAFT_374154</name>
</gene>
<accession>A0A9P5XJ69</accession>
<protein>
    <submittedName>
        <fullName evidence="1">Uncharacterized protein</fullName>
    </submittedName>
</protein>
<organism evidence="1 2">
    <name type="scientific">Macrolepiota fuliginosa MF-IS2</name>
    <dbReference type="NCBI Taxonomy" id="1400762"/>
    <lineage>
        <taxon>Eukaryota</taxon>
        <taxon>Fungi</taxon>
        <taxon>Dikarya</taxon>
        <taxon>Basidiomycota</taxon>
        <taxon>Agaricomycotina</taxon>
        <taxon>Agaricomycetes</taxon>
        <taxon>Agaricomycetidae</taxon>
        <taxon>Agaricales</taxon>
        <taxon>Agaricineae</taxon>
        <taxon>Agaricaceae</taxon>
        <taxon>Macrolepiota</taxon>
    </lineage>
</organism>
<evidence type="ECO:0000313" key="2">
    <source>
        <dbReference type="Proteomes" id="UP000807342"/>
    </source>
</evidence>
<evidence type="ECO:0000313" key="1">
    <source>
        <dbReference type="EMBL" id="KAF9451347.1"/>
    </source>
</evidence>
<proteinExistence type="predicted"/>
<name>A0A9P5XJ69_9AGAR</name>
<dbReference type="Proteomes" id="UP000807342">
    <property type="component" value="Unassembled WGS sequence"/>
</dbReference>
<reference evidence="1" key="1">
    <citation type="submission" date="2020-11" db="EMBL/GenBank/DDBJ databases">
        <authorList>
            <consortium name="DOE Joint Genome Institute"/>
            <person name="Ahrendt S."/>
            <person name="Riley R."/>
            <person name="Andreopoulos W."/>
            <person name="Labutti K."/>
            <person name="Pangilinan J."/>
            <person name="Ruiz-Duenas F.J."/>
            <person name="Barrasa J.M."/>
            <person name="Sanchez-Garcia M."/>
            <person name="Camarero S."/>
            <person name="Miyauchi S."/>
            <person name="Serrano A."/>
            <person name="Linde D."/>
            <person name="Babiker R."/>
            <person name="Drula E."/>
            <person name="Ayuso-Fernandez I."/>
            <person name="Pacheco R."/>
            <person name="Padilla G."/>
            <person name="Ferreira P."/>
            <person name="Barriuso J."/>
            <person name="Kellner H."/>
            <person name="Castanera R."/>
            <person name="Alfaro M."/>
            <person name="Ramirez L."/>
            <person name="Pisabarro A.G."/>
            <person name="Kuo A."/>
            <person name="Tritt A."/>
            <person name="Lipzen A."/>
            <person name="He G."/>
            <person name="Yan M."/>
            <person name="Ng V."/>
            <person name="Cullen D."/>
            <person name="Martin F."/>
            <person name="Rosso M.-N."/>
            <person name="Henrissat B."/>
            <person name="Hibbett D."/>
            <person name="Martinez A.T."/>
            <person name="Grigoriev I.V."/>
        </authorList>
    </citation>
    <scope>NUCLEOTIDE SEQUENCE</scope>
    <source>
        <strain evidence="1">MF-IS2</strain>
    </source>
</reference>
<dbReference type="AlphaFoldDB" id="A0A9P5XJ69"/>
<keyword evidence="2" id="KW-1185">Reference proteome</keyword>
<comment type="caution">
    <text evidence="1">The sequence shown here is derived from an EMBL/GenBank/DDBJ whole genome shotgun (WGS) entry which is preliminary data.</text>
</comment>
<dbReference type="EMBL" id="MU151087">
    <property type="protein sequence ID" value="KAF9451347.1"/>
    <property type="molecule type" value="Genomic_DNA"/>
</dbReference>